<keyword evidence="4 13" id="KW-0812">Transmembrane</keyword>
<keyword evidence="7" id="KW-0833">Ubl conjugation pathway</keyword>
<evidence type="ECO:0000256" key="6">
    <source>
        <dbReference type="ARBA" id="ARBA00022771"/>
    </source>
</evidence>
<organism evidence="15 16">
    <name type="scientific">Papaver nudicaule</name>
    <name type="common">Iceland poppy</name>
    <dbReference type="NCBI Taxonomy" id="74823"/>
    <lineage>
        <taxon>Eukaryota</taxon>
        <taxon>Viridiplantae</taxon>
        <taxon>Streptophyta</taxon>
        <taxon>Embryophyta</taxon>
        <taxon>Tracheophyta</taxon>
        <taxon>Spermatophyta</taxon>
        <taxon>Magnoliopsida</taxon>
        <taxon>Ranunculales</taxon>
        <taxon>Papaveraceae</taxon>
        <taxon>Papaveroideae</taxon>
        <taxon>Papaver</taxon>
    </lineage>
</organism>
<dbReference type="Proteomes" id="UP001177140">
    <property type="component" value="Unassembled WGS sequence"/>
</dbReference>
<dbReference type="GO" id="GO:0008270">
    <property type="term" value="F:zinc ion binding"/>
    <property type="evidence" value="ECO:0007669"/>
    <property type="project" value="UniProtKB-KW"/>
</dbReference>
<comment type="caution">
    <text evidence="15">The sequence shown here is derived from an EMBL/GenBank/DDBJ whole genome shotgun (WGS) entry which is preliminary data.</text>
</comment>
<keyword evidence="5" id="KW-0479">Metal-binding</keyword>
<dbReference type="GO" id="GO:0016740">
    <property type="term" value="F:transferase activity"/>
    <property type="evidence" value="ECO:0007669"/>
    <property type="project" value="UniProtKB-KW"/>
</dbReference>
<dbReference type="PANTHER" id="PTHR45768">
    <property type="entry name" value="E3 UBIQUITIN-PROTEIN LIGASE RNF13-LIKE"/>
    <property type="match status" value="1"/>
</dbReference>
<dbReference type="InterPro" id="IPR001841">
    <property type="entry name" value="Znf_RING"/>
</dbReference>
<evidence type="ECO:0000256" key="2">
    <source>
        <dbReference type="ARBA" id="ARBA00004906"/>
    </source>
</evidence>
<evidence type="ECO:0000313" key="15">
    <source>
        <dbReference type="EMBL" id="MCL7046093.1"/>
    </source>
</evidence>
<sequence length="209" mass="23360">MISKGSSTICQKHEGLKVDQHDYSRCSTSSASEVLTPLSPATRPLDRYIMKGTKTYSNLLISFLHEIVNAIFLVVFIVFAATLKTIIHLLVACTIAYRILDHRHTIRTNTTGISSEEQEESGVSFGLSLSDLQKLSSFKCEMVEPTQNCIVCLERFIKGERCRSLPGCNHVYHANCVDSWLIRFPSCPLCRKIVVIPGMDPLLRTDSHG</sequence>
<comment type="similarity">
    <text evidence="11">Belongs to the RING-type zinc finger family. ATL subfamily.</text>
</comment>
<dbReference type="GO" id="GO:0016020">
    <property type="term" value="C:membrane"/>
    <property type="evidence" value="ECO:0007669"/>
    <property type="project" value="UniProtKB-SubCell"/>
</dbReference>
<evidence type="ECO:0000256" key="3">
    <source>
        <dbReference type="ARBA" id="ARBA00022679"/>
    </source>
</evidence>
<evidence type="ECO:0000313" key="16">
    <source>
        <dbReference type="Proteomes" id="UP001177140"/>
    </source>
</evidence>
<evidence type="ECO:0000256" key="4">
    <source>
        <dbReference type="ARBA" id="ARBA00022692"/>
    </source>
</evidence>
<keyword evidence="3" id="KW-0808">Transferase</keyword>
<evidence type="ECO:0000256" key="5">
    <source>
        <dbReference type="ARBA" id="ARBA00022723"/>
    </source>
</evidence>
<dbReference type="SMART" id="SM00184">
    <property type="entry name" value="RING"/>
    <property type="match status" value="1"/>
</dbReference>
<feature type="domain" description="RING-type" evidence="14">
    <location>
        <begin position="149"/>
        <end position="191"/>
    </location>
</feature>
<keyword evidence="9 13" id="KW-1133">Transmembrane helix</keyword>
<keyword evidence="6 12" id="KW-0863">Zinc-finger</keyword>
<evidence type="ECO:0000259" key="14">
    <source>
        <dbReference type="PROSITE" id="PS50089"/>
    </source>
</evidence>
<dbReference type="PROSITE" id="PS50089">
    <property type="entry name" value="ZF_RING_2"/>
    <property type="match status" value="1"/>
</dbReference>
<dbReference type="SUPFAM" id="SSF57850">
    <property type="entry name" value="RING/U-box"/>
    <property type="match status" value="1"/>
</dbReference>
<comment type="pathway">
    <text evidence="2">Protein modification; protein ubiquitination.</text>
</comment>
<evidence type="ECO:0000256" key="10">
    <source>
        <dbReference type="ARBA" id="ARBA00023136"/>
    </source>
</evidence>
<evidence type="ECO:0000256" key="1">
    <source>
        <dbReference type="ARBA" id="ARBA00004167"/>
    </source>
</evidence>
<keyword evidence="16" id="KW-1185">Reference proteome</keyword>
<feature type="transmembrane region" description="Helical" evidence="13">
    <location>
        <begin position="67"/>
        <end position="97"/>
    </location>
</feature>
<evidence type="ECO:0000256" key="7">
    <source>
        <dbReference type="ARBA" id="ARBA00022786"/>
    </source>
</evidence>
<dbReference type="PANTHER" id="PTHR45768:SF61">
    <property type="entry name" value="RING-H2 FINGER PROTEIN ATL18"/>
    <property type="match status" value="1"/>
</dbReference>
<dbReference type="Pfam" id="PF13639">
    <property type="entry name" value="zf-RING_2"/>
    <property type="match status" value="1"/>
</dbReference>
<reference evidence="15" key="1">
    <citation type="submission" date="2022-03" db="EMBL/GenBank/DDBJ databases">
        <title>A functionally conserved STORR gene fusion in Papaver species that diverged 16.8 million years ago.</title>
        <authorList>
            <person name="Catania T."/>
        </authorList>
    </citation>
    <scope>NUCLEOTIDE SEQUENCE</scope>
    <source>
        <strain evidence="15">S-191538</strain>
    </source>
</reference>
<evidence type="ECO:0000256" key="13">
    <source>
        <dbReference type="SAM" id="Phobius"/>
    </source>
</evidence>
<evidence type="ECO:0000256" key="12">
    <source>
        <dbReference type="PROSITE-ProRule" id="PRU00175"/>
    </source>
</evidence>
<dbReference type="EMBL" id="JAJJMA010277235">
    <property type="protein sequence ID" value="MCL7046093.1"/>
    <property type="molecule type" value="Genomic_DNA"/>
</dbReference>
<dbReference type="AlphaFoldDB" id="A0AA42AZM6"/>
<dbReference type="InterPro" id="IPR013083">
    <property type="entry name" value="Znf_RING/FYVE/PHD"/>
</dbReference>
<dbReference type="Gene3D" id="3.30.40.10">
    <property type="entry name" value="Zinc/RING finger domain, C3HC4 (zinc finger)"/>
    <property type="match status" value="1"/>
</dbReference>
<name>A0AA42AZM6_PAPNU</name>
<evidence type="ECO:0000256" key="8">
    <source>
        <dbReference type="ARBA" id="ARBA00022833"/>
    </source>
</evidence>
<accession>A0AA42AZM6</accession>
<evidence type="ECO:0000256" key="9">
    <source>
        <dbReference type="ARBA" id="ARBA00022989"/>
    </source>
</evidence>
<evidence type="ECO:0000256" key="11">
    <source>
        <dbReference type="ARBA" id="ARBA00024209"/>
    </source>
</evidence>
<protein>
    <recommendedName>
        <fullName evidence="14">RING-type domain-containing protein</fullName>
    </recommendedName>
</protein>
<keyword evidence="8" id="KW-0862">Zinc</keyword>
<proteinExistence type="inferred from homology"/>
<keyword evidence="10 13" id="KW-0472">Membrane</keyword>
<comment type="subcellular location">
    <subcellularLocation>
        <location evidence="1">Membrane</location>
        <topology evidence="1">Single-pass membrane protein</topology>
    </subcellularLocation>
</comment>
<gene>
    <name evidence="15" type="ORF">MKW94_000291</name>
</gene>